<dbReference type="AlphaFoldDB" id="A0A5R9AC40"/>
<dbReference type="EMBL" id="VASG01000002">
    <property type="protein sequence ID" value="TLP76251.1"/>
    <property type="molecule type" value="Genomic_DNA"/>
</dbReference>
<evidence type="ECO:0000256" key="5">
    <source>
        <dbReference type="ARBA" id="ARBA00023034"/>
    </source>
</evidence>
<dbReference type="GO" id="GO:0008146">
    <property type="term" value="F:sulfotransferase activity"/>
    <property type="evidence" value="ECO:0007669"/>
    <property type="project" value="InterPro"/>
</dbReference>
<dbReference type="InterPro" id="IPR018011">
    <property type="entry name" value="Carb_sulfotrans_8-10"/>
</dbReference>
<proteinExistence type="predicted"/>
<reference evidence="9" key="2">
    <citation type="submission" date="2019-06" db="EMBL/GenBank/DDBJ databases">
        <title>AzeR, a transcriptional regulator that responds to azelaic acid in Pseudomonas nitroreducens.</title>
        <authorList>
            <person name="Bez C."/>
            <person name="Javvadi S.G."/>
            <person name="Bertani I."/>
            <person name="Devescovi G."/>
            <person name="Studholme D.J."/>
            <person name="Geller A."/>
            <person name="Levy A."/>
            <person name="Venturi V."/>
        </authorList>
    </citation>
    <scope>NUCLEOTIDE SEQUENCE [LARGE SCALE GENOMIC DNA]</scope>
    <source>
        <strain evidence="9">DSM 9128</strain>
    </source>
</reference>
<name>A0A5R9AC40_PSENT</name>
<keyword evidence="6" id="KW-0472">Membrane</keyword>
<dbReference type="GO" id="GO:0016051">
    <property type="term" value="P:carbohydrate biosynthetic process"/>
    <property type="evidence" value="ECO:0007669"/>
    <property type="project" value="InterPro"/>
</dbReference>
<evidence type="ECO:0000256" key="3">
    <source>
        <dbReference type="ARBA" id="ARBA00022692"/>
    </source>
</evidence>
<dbReference type="PANTHER" id="PTHR12137:SF54">
    <property type="entry name" value="CARBOHYDRATE SULFOTRANSFERASE"/>
    <property type="match status" value="1"/>
</dbReference>
<keyword evidence="3" id="KW-0812">Transmembrane</keyword>
<keyword evidence="4" id="KW-1133">Transmembrane helix</keyword>
<keyword evidence="2 8" id="KW-0808">Transferase</keyword>
<comment type="caution">
    <text evidence="8">The sequence shown here is derived from an EMBL/GenBank/DDBJ whole genome shotgun (WGS) entry which is preliminary data.</text>
</comment>
<reference evidence="8 9" key="1">
    <citation type="submission" date="2019-05" db="EMBL/GenBank/DDBJ databases">
        <authorList>
            <person name="Moore K."/>
            <person name="O'Neill P."/>
            <person name="Farbos A."/>
            <person name="Studholme D.J."/>
        </authorList>
    </citation>
    <scope>NUCLEOTIDE SEQUENCE [LARGE SCALE GENOMIC DNA]</scope>
    <source>
        <strain evidence="8 9">DSM 9128</strain>
    </source>
</reference>
<dbReference type="RefSeq" id="WP_138213231.1">
    <property type="nucleotide sequence ID" value="NZ_VASG01000002.1"/>
</dbReference>
<protein>
    <submittedName>
        <fullName evidence="8">Sulfotransferase family protein</fullName>
    </submittedName>
</protein>
<sequence length="227" mass="26795">MIRRYLEDARKRYKITREKPQLWTFREQGFSYIQIPKVATRSIRAALVEMENIRSADESFAAFEQRFSSHTAHKELRRRVDGLKVFAFVRDPLARLYSAYVNKIVDAERIGGRNIFRCHGMGYGMPFEAFVQRVSELDDRHIDRHLRSQAWFLTDDQGLIPDIIGRIETFVDDWNRLREQFPCLGPVGHRNKTAGQADFRRLYSDRTLELVCQRYARDLQLFGYPGN</sequence>
<keyword evidence="5" id="KW-0333">Golgi apparatus</keyword>
<evidence type="ECO:0000256" key="7">
    <source>
        <dbReference type="ARBA" id="ARBA00023180"/>
    </source>
</evidence>
<accession>A0A5R9AC40</accession>
<evidence type="ECO:0000256" key="2">
    <source>
        <dbReference type="ARBA" id="ARBA00022679"/>
    </source>
</evidence>
<evidence type="ECO:0000256" key="1">
    <source>
        <dbReference type="ARBA" id="ARBA00004323"/>
    </source>
</evidence>
<comment type="subcellular location">
    <subcellularLocation>
        <location evidence="1">Golgi apparatus membrane</location>
        <topology evidence="1">Single-pass type II membrane protein</topology>
    </subcellularLocation>
</comment>
<dbReference type="Proteomes" id="UP000307510">
    <property type="component" value="Unassembled WGS sequence"/>
</dbReference>
<dbReference type="SUPFAM" id="SSF52540">
    <property type="entry name" value="P-loop containing nucleoside triphosphate hydrolases"/>
    <property type="match status" value="1"/>
</dbReference>
<evidence type="ECO:0000256" key="6">
    <source>
        <dbReference type="ARBA" id="ARBA00023136"/>
    </source>
</evidence>
<dbReference type="GO" id="GO:0016020">
    <property type="term" value="C:membrane"/>
    <property type="evidence" value="ECO:0007669"/>
    <property type="project" value="InterPro"/>
</dbReference>
<dbReference type="InterPro" id="IPR005331">
    <property type="entry name" value="Sulfotransferase"/>
</dbReference>
<gene>
    <name evidence="8" type="ORF">FEA48_07585</name>
</gene>
<evidence type="ECO:0000256" key="4">
    <source>
        <dbReference type="ARBA" id="ARBA00022989"/>
    </source>
</evidence>
<keyword evidence="7" id="KW-0325">Glycoprotein</keyword>
<evidence type="ECO:0000313" key="8">
    <source>
        <dbReference type="EMBL" id="TLP76251.1"/>
    </source>
</evidence>
<evidence type="ECO:0000313" key="9">
    <source>
        <dbReference type="Proteomes" id="UP000307510"/>
    </source>
</evidence>
<organism evidence="8 9">
    <name type="scientific">Pseudomonas nitroreducens</name>
    <dbReference type="NCBI Taxonomy" id="46680"/>
    <lineage>
        <taxon>Bacteria</taxon>
        <taxon>Pseudomonadati</taxon>
        <taxon>Pseudomonadota</taxon>
        <taxon>Gammaproteobacteria</taxon>
        <taxon>Pseudomonadales</taxon>
        <taxon>Pseudomonadaceae</taxon>
        <taxon>Pseudomonas</taxon>
    </lineage>
</organism>
<dbReference type="Pfam" id="PF03567">
    <property type="entry name" value="Sulfotransfer_2"/>
    <property type="match status" value="1"/>
</dbReference>
<dbReference type="InterPro" id="IPR027417">
    <property type="entry name" value="P-loop_NTPase"/>
</dbReference>
<dbReference type="PANTHER" id="PTHR12137">
    <property type="entry name" value="CARBOHYDRATE SULFOTRANSFERASE"/>
    <property type="match status" value="1"/>
</dbReference>